<feature type="domain" description="TauD/TfdA-like" evidence="2">
    <location>
        <begin position="17"/>
        <end position="51"/>
    </location>
</feature>
<name>Q2CCC7_OCEGH</name>
<reference evidence="3 4" key="1">
    <citation type="journal article" date="2010" name="J. Bacteriol.">
        <title>Genome sequences of Oceanicola granulosus HTCC2516(T) and Oceanicola batsensis HTCC2597(TDelta).</title>
        <authorList>
            <person name="Thrash J.C."/>
            <person name="Cho J.C."/>
            <person name="Vergin K.L."/>
            <person name="Giovannoni S.J."/>
        </authorList>
    </citation>
    <scope>NUCLEOTIDE SEQUENCE [LARGE SCALE GENOMIC DNA]</scope>
    <source>
        <strain evidence="4">ATCC BAA-861 / DSM 15982 / KCTC 12143 / HTCC2516</strain>
    </source>
</reference>
<evidence type="ECO:0000313" key="4">
    <source>
        <dbReference type="Proteomes" id="UP000003635"/>
    </source>
</evidence>
<organism evidence="3 4">
    <name type="scientific">Oceanicola granulosus (strain ATCC BAA-861 / DSM 15982 / KCTC 12143 / HTCC2516)</name>
    <dbReference type="NCBI Taxonomy" id="314256"/>
    <lineage>
        <taxon>Bacteria</taxon>
        <taxon>Pseudomonadati</taxon>
        <taxon>Pseudomonadota</taxon>
        <taxon>Alphaproteobacteria</taxon>
        <taxon>Rhodobacterales</taxon>
        <taxon>Roseobacteraceae</taxon>
        <taxon>Oceanicola</taxon>
    </lineage>
</organism>
<evidence type="ECO:0000256" key="1">
    <source>
        <dbReference type="ARBA" id="ARBA00023002"/>
    </source>
</evidence>
<dbReference type="Pfam" id="PF02668">
    <property type="entry name" value="TauD"/>
    <property type="match status" value="1"/>
</dbReference>
<dbReference type="HOGENOM" id="CLU_3027826_0_0_5"/>
<dbReference type="InterPro" id="IPR003819">
    <property type="entry name" value="TauD/TfdA-like"/>
</dbReference>
<keyword evidence="1" id="KW-0560">Oxidoreductase</keyword>
<dbReference type="STRING" id="314256.OG2516_07163"/>
<dbReference type="InterPro" id="IPR042098">
    <property type="entry name" value="TauD-like_sf"/>
</dbReference>
<evidence type="ECO:0000259" key="2">
    <source>
        <dbReference type="Pfam" id="PF02668"/>
    </source>
</evidence>
<accession>Q2CCC7</accession>
<keyword evidence="4" id="KW-1185">Reference proteome</keyword>
<dbReference type="EMBL" id="AAOT01000031">
    <property type="protein sequence ID" value="EAR50306.1"/>
    <property type="molecule type" value="Genomic_DNA"/>
</dbReference>
<dbReference type="Gene3D" id="3.60.130.10">
    <property type="entry name" value="Clavaminate synthase-like"/>
    <property type="match status" value="1"/>
</dbReference>
<dbReference type="Proteomes" id="UP000003635">
    <property type="component" value="Unassembled WGS sequence"/>
</dbReference>
<dbReference type="AlphaFoldDB" id="Q2CCC7"/>
<dbReference type="OrthoDB" id="979809at2"/>
<comment type="caution">
    <text evidence="3">The sequence shown here is derived from an EMBL/GenBank/DDBJ whole genome shotgun (WGS) entry which is preliminary data.</text>
</comment>
<gene>
    <name evidence="3" type="ORF">OG2516_07163</name>
</gene>
<sequence length="55" mass="6207">MALALIEDRIAAASPQAHHWRQGDILIIDNWRVLHGRSPSDPRSGRRLARILIDA</sequence>
<proteinExistence type="predicted"/>
<dbReference type="RefSeq" id="WP_007254958.1">
    <property type="nucleotide sequence ID" value="NZ_CH724107.1"/>
</dbReference>
<dbReference type="GO" id="GO:0016706">
    <property type="term" value="F:2-oxoglutarate-dependent dioxygenase activity"/>
    <property type="evidence" value="ECO:0007669"/>
    <property type="project" value="UniProtKB-ARBA"/>
</dbReference>
<evidence type="ECO:0000313" key="3">
    <source>
        <dbReference type="EMBL" id="EAR50306.1"/>
    </source>
</evidence>
<dbReference type="SUPFAM" id="SSF51197">
    <property type="entry name" value="Clavaminate synthase-like"/>
    <property type="match status" value="1"/>
</dbReference>
<protein>
    <recommendedName>
        <fullName evidence="2">TauD/TfdA-like domain-containing protein</fullName>
    </recommendedName>
</protein>